<protein>
    <submittedName>
        <fullName evidence="1">Uncharacterized protein</fullName>
    </submittedName>
</protein>
<organism evidence="1">
    <name type="scientific">Nesodiprion zhejiangensis nucleopolyhedrovirus</name>
    <dbReference type="NCBI Taxonomy" id="3135970"/>
    <lineage>
        <taxon>Viruses</taxon>
        <taxon>Viruses incertae sedis</taxon>
        <taxon>Naldaviricetes</taxon>
        <taxon>Lefavirales</taxon>
        <taxon>Baculoviridae</taxon>
    </lineage>
</organism>
<sequence length="48" mass="5872">MYFVHMLTGSLLLVLRDYIHIEYIDENTTNWTKWNDLRTDRIGSNWLI</sequence>
<reference evidence="1" key="1">
    <citation type="submission" date="2023-10" db="EMBL/GenBank/DDBJ databases">
        <authorList>
            <person name="Wang Q."/>
        </authorList>
    </citation>
    <scope>NUCLEOTIDE SEQUENCE</scope>
    <source>
        <strain evidence="1">BJZYA2014</strain>
    </source>
</reference>
<name>A0AAN0N7E6_9BACU</name>
<gene>
    <name evidence="1" type="ORF">NezhNPV_ORF23</name>
</gene>
<proteinExistence type="predicted"/>
<dbReference type="EMBL" id="OR723730">
    <property type="protein sequence ID" value="WYD57068.1"/>
    <property type="molecule type" value="Genomic_DNA"/>
</dbReference>
<accession>A0AAN0N7E6</accession>
<evidence type="ECO:0000313" key="1">
    <source>
        <dbReference type="EMBL" id="WYD57068.1"/>
    </source>
</evidence>